<reference evidence="1" key="1">
    <citation type="submission" date="2016-11" db="EMBL/GenBank/DDBJ databases">
        <title>Draft Genome Sequence of Marinobacter hydrocarbonoclasticus strain STW2, a polyaromatic aromatic hydrocarbon degrading and denitrifying bacterium from rhizosphere of Seagrass Enhalus acodoides.</title>
        <authorList>
            <person name="Ling J."/>
            <person name="Dong J."/>
        </authorList>
    </citation>
    <scope>NUCLEOTIDE SEQUENCE [LARGE SCALE GENOMIC DNA]</scope>
    <source>
        <strain evidence="1">STW2</strain>
    </source>
</reference>
<comment type="caution">
    <text evidence="1">The sequence shown here is derived from an EMBL/GenBank/DDBJ whole genome shotgun (WGS) entry which is preliminary data.</text>
</comment>
<proteinExistence type="predicted"/>
<gene>
    <name evidence="1" type="ORF">BEE62_16330</name>
</gene>
<sequence length="99" mass="10519">MLLSLTLTVLTSNDKRHPLGTSGLGSFCTVLGAALLTVLDTLGIQSTANSVIAHTRKVFYSTATDQHNTVLLKVVTFTTNVRGNLEAVGQTNTAHFTKC</sequence>
<keyword evidence="2" id="KW-1185">Reference proteome</keyword>
<organism evidence="1 2">
    <name type="scientific">Marinobacter nauticus</name>
    <name type="common">Marinobacter hydrocarbonoclasticus</name>
    <name type="synonym">Marinobacter aquaeolei</name>
    <dbReference type="NCBI Taxonomy" id="2743"/>
    <lineage>
        <taxon>Bacteria</taxon>
        <taxon>Pseudomonadati</taxon>
        <taxon>Pseudomonadota</taxon>
        <taxon>Gammaproteobacteria</taxon>
        <taxon>Pseudomonadales</taxon>
        <taxon>Marinobacteraceae</taxon>
        <taxon>Marinobacter</taxon>
    </lineage>
</organism>
<evidence type="ECO:0000313" key="2">
    <source>
        <dbReference type="Proteomes" id="UP000183986"/>
    </source>
</evidence>
<protein>
    <submittedName>
        <fullName evidence="1">Uncharacterized protein</fullName>
    </submittedName>
</protein>
<dbReference type="Proteomes" id="UP000183986">
    <property type="component" value="Unassembled WGS sequence"/>
</dbReference>
<evidence type="ECO:0000313" key="1">
    <source>
        <dbReference type="EMBL" id="OJS98587.1"/>
    </source>
</evidence>
<name>A0A1M2UTF4_MARNT</name>
<accession>A0A1M2UTF4</accession>
<dbReference type="AlphaFoldDB" id="A0A1M2UTF4"/>
<dbReference type="EMBL" id="MPKY01000003">
    <property type="protein sequence ID" value="OJS98587.1"/>
    <property type="molecule type" value="Genomic_DNA"/>
</dbReference>